<evidence type="ECO:0000313" key="2">
    <source>
        <dbReference type="Proteomes" id="UP000827976"/>
    </source>
</evidence>
<protein>
    <submittedName>
        <fullName evidence="1">Very-long-chain 3-oxoacyl-CoA synthase protein</fullName>
        <ecNumber evidence="1">2.3.1.199</ecNumber>
    </submittedName>
</protein>
<keyword evidence="1" id="KW-0012">Acyltransferase</keyword>
<name>A0ACB7WSC3_DIOAL</name>
<organism evidence="1 2">
    <name type="scientific">Dioscorea alata</name>
    <name type="common">Purple yam</name>
    <dbReference type="NCBI Taxonomy" id="55571"/>
    <lineage>
        <taxon>Eukaryota</taxon>
        <taxon>Viridiplantae</taxon>
        <taxon>Streptophyta</taxon>
        <taxon>Embryophyta</taxon>
        <taxon>Tracheophyta</taxon>
        <taxon>Spermatophyta</taxon>
        <taxon>Magnoliopsida</taxon>
        <taxon>Liliopsida</taxon>
        <taxon>Dioscoreales</taxon>
        <taxon>Dioscoreaceae</taxon>
        <taxon>Dioscorea</taxon>
    </lineage>
</organism>
<gene>
    <name evidence="1" type="ORF">IHE45_02G091600</name>
</gene>
<keyword evidence="1" id="KW-0808">Transferase</keyword>
<comment type="caution">
    <text evidence="1">The sequence shown here is derived from an EMBL/GenBank/DDBJ whole genome shotgun (WGS) entry which is preliminary data.</text>
</comment>
<proteinExistence type="predicted"/>
<dbReference type="EC" id="2.3.1.199" evidence="1"/>
<dbReference type="EMBL" id="CM037012">
    <property type="protein sequence ID" value="KAH7691067.1"/>
    <property type="molecule type" value="Genomic_DNA"/>
</dbReference>
<dbReference type="Proteomes" id="UP000827976">
    <property type="component" value="Chromosome 2"/>
</dbReference>
<evidence type="ECO:0000313" key="1">
    <source>
        <dbReference type="EMBL" id="KAH7691067.1"/>
    </source>
</evidence>
<keyword evidence="2" id="KW-1185">Reference proteome</keyword>
<reference evidence="2" key="1">
    <citation type="journal article" date="2022" name="Nat. Commun.">
        <title>Chromosome evolution and the genetic basis of agronomically important traits in greater yam.</title>
        <authorList>
            <person name="Bredeson J.V."/>
            <person name="Lyons J.B."/>
            <person name="Oniyinde I.O."/>
            <person name="Okereke N.R."/>
            <person name="Kolade O."/>
            <person name="Nnabue I."/>
            <person name="Nwadili C.O."/>
            <person name="Hribova E."/>
            <person name="Parker M."/>
            <person name="Nwogha J."/>
            <person name="Shu S."/>
            <person name="Carlson J."/>
            <person name="Kariba R."/>
            <person name="Muthemba S."/>
            <person name="Knop K."/>
            <person name="Barton G.J."/>
            <person name="Sherwood A.V."/>
            <person name="Lopez-Montes A."/>
            <person name="Asiedu R."/>
            <person name="Jamnadass R."/>
            <person name="Muchugi A."/>
            <person name="Goodstein D."/>
            <person name="Egesi C.N."/>
            <person name="Featherston J."/>
            <person name="Asfaw A."/>
            <person name="Simpson G.G."/>
            <person name="Dolezel J."/>
            <person name="Hendre P.S."/>
            <person name="Van Deynze A."/>
            <person name="Kumar P.L."/>
            <person name="Obidiegwu J.E."/>
            <person name="Bhattacharjee R."/>
            <person name="Rokhsar D.S."/>
        </authorList>
    </citation>
    <scope>NUCLEOTIDE SEQUENCE [LARGE SCALE GENOMIC DNA]</scope>
    <source>
        <strain evidence="2">cv. TDa95/00328</strain>
    </source>
</reference>
<sequence>MEFLLILSITLLTYTVTIFIINKLNKMRHQNCYLLDYACFKPSDEFKLPTNICGEVIFRNKLLGFDEYRFLLKVIVNSGIGEETYGPRSIFRGEEATATLDDALFEMDECFEHSIGDVLANSGVKPTDIDILVVNVSMFAPEPSLASRIVNKFKMRDDIKIYNLSGMGCSASLIAVDLIRRTFMSQLNKLALIFTSESITPNWYSGNRRSMMLPVCLFRCGGCAMLLTNDPKRKNQAKLKLKHIVRAHLSHDEAFSSAFQKEDELGHTGMSLNKYLLKAAALALMQNLKSLAPKVLPVTELVRFVMAGIYERCNIRTRGGDRISVNFKAGINHFVIHSGGAAVINGVGKSLNLSDWDLEPSRMTLHRFGNLSASSVWYILGYMEAKKRLKKGHKVLMIGLGAGFMSNSCVWIVNRDLKDEGVWKECIDQYPPKLLENPFMKMYGWINDQDIKIF</sequence>
<accession>A0ACB7WSC3</accession>